<protein>
    <submittedName>
        <fullName evidence="1">Helix-turn-helix domain-containing protein</fullName>
    </submittedName>
</protein>
<dbReference type="Gene3D" id="1.10.260.40">
    <property type="entry name" value="lambda repressor-like DNA-binding domains"/>
    <property type="match status" value="1"/>
</dbReference>
<evidence type="ECO:0000313" key="1">
    <source>
        <dbReference type="EMBL" id="NVN09724.1"/>
    </source>
</evidence>
<dbReference type="InterPro" id="IPR010982">
    <property type="entry name" value="Lambda_DNA-bd_dom_sf"/>
</dbReference>
<comment type="caution">
    <text evidence="1">The sequence shown here is derived from an EMBL/GenBank/DDBJ whole genome shotgun (WGS) entry which is preliminary data.</text>
</comment>
<dbReference type="Proteomes" id="UP000534870">
    <property type="component" value="Unassembled WGS sequence"/>
</dbReference>
<organism evidence="1 2">
    <name type="scientific">Nguyenibacter vanlangensis</name>
    <dbReference type="NCBI Taxonomy" id="1216886"/>
    <lineage>
        <taxon>Bacteria</taxon>
        <taxon>Pseudomonadati</taxon>
        <taxon>Pseudomonadota</taxon>
        <taxon>Alphaproteobacteria</taxon>
        <taxon>Acetobacterales</taxon>
        <taxon>Acetobacteraceae</taxon>
        <taxon>Nguyenibacter</taxon>
    </lineage>
</organism>
<evidence type="ECO:0000313" key="2">
    <source>
        <dbReference type="Proteomes" id="UP000534870"/>
    </source>
</evidence>
<dbReference type="GO" id="GO:0003677">
    <property type="term" value="F:DNA binding"/>
    <property type="evidence" value="ECO:0007669"/>
    <property type="project" value="InterPro"/>
</dbReference>
<dbReference type="EMBL" id="JABXXP010000003">
    <property type="protein sequence ID" value="NVN09724.1"/>
    <property type="molecule type" value="Genomic_DNA"/>
</dbReference>
<sequence length="111" mass="12443">MARMTLKEAMSRRSTIDWNRVRATTDDDIARQALEDGTETPDGLGAAYPTPATVRRHMGMTQASIAALIGVPVATWRNWEQGRVRLDPAVRTLLRVLWREPDAVRRAMEAA</sequence>
<dbReference type="RefSeq" id="WP_176638522.1">
    <property type="nucleotide sequence ID" value="NZ_JABXXP010000003.1"/>
</dbReference>
<proteinExistence type="predicted"/>
<gene>
    <name evidence="1" type="ORF">HUK84_00920</name>
</gene>
<accession>A0A7Y7ISV0</accession>
<dbReference type="AlphaFoldDB" id="A0A7Y7ISV0"/>
<dbReference type="InterPro" id="IPR001387">
    <property type="entry name" value="Cro/C1-type_HTH"/>
</dbReference>
<dbReference type="CDD" id="cd00093">
    <property type="entry name" value="HTH_XRE"/>
    <property type="match status" value="1"/>
</dbReference>
<name>A0A7Y7ISV0_9PROT</name>
<dbReference type="SUPFAM" id="SSF47413">
    <property type="entry name" value="lambda repressor-like DNA-binding domains"/>
    <property type="match status" value="1"/>
</dbReference>
<reference evidence="1 2" key="1">
    <citation type="submission" date="2020-06" db="EMBL/GenBank/DDBJ databases">
        <title>Description of novel acetic acid bacteria.</title>
        <authorList>
            <person name="Sombolestani A."/>
        </authorList>
    </citation>
    <scope>NUCLEOTIDE SEQUENCE [LARGE SCALE GENOMIC DNA]</scope>
    <source>
        <strain evidence="1 2">LMG 31431</strain>
    </source>
</reference>